<keyword evidence="10" id="KW-0106">Calcium</keyword>
<feature type="disulfide bond" evidence="13">
    <location>
        <begin position="315"/>
        <end position="347"/>
    </location>
</feature>
<dbReference type="STRING" id="268474.A0A0V1MZ91"/>
<organism evidence="16 17">
    <name type="scientific">Trichinella papuae</name>
    <dbReference type="NCBI Taxonomy" id="268474"/>
    <lineage>
        <taxon>Eukaryota</taxon>
        <taxon>Metazoa</taxon>
        <taxon>Ecdysozoa</taxon>
        <taxon>Nematoda</taxon>
        <taxon>Enoplea</taxon>
        <taxon>Dorylaimia</taxon>
        <taxon>Trichinellida</taxon>
        <taxon>Trichinellidae</taxon>
        <taxon>Trichinella</taxon>
    </lineage>
</organism>
<dbReference type="FunFam" id="2.60.120.200:FF:000122">
    <property type="entry name" value="Calreticulin 3"/>
    <property type="match status" value="1"/>
</dbReference>
<keyword evidence="5" id="KW-0732">Signal</keyword>
<feature type="region of interest" description="Disordered" evidence="15">
    <location>
        <begin position="557"/>
        <end position="605"/>
    </location>
</feature>
<evidence type="ECO:0000256" key="15">
    <source>
        <dbReference type="SAM" id="MobiDB-lite"/>
    </source>
</evidence>
<evidence type="ECO:0000256" key="14">
    <source>
        <dbReference type="RuleBase" id="RU362126"/>
    </source>
</evidence>
<sequence length="605" mass="70397">MDSGGQNIQRSYYRQHNGRCVGDERFCKLCRTLQSLDDLKIGALWVMEFSFACRNMDQIVLHHSLLLVKRCFTQRSYDQQTKDSITNRNGDAHLFVNERNVIYEGNNNCSTRKNKSEQKWYDIPSNHALPIEKESVITTIHWVIFIFHQSTSSTQCNQSDLYTYPFFRCPGWLFLNRFILLSVLVLVRSSFAVVFVSGCFFLLPKMKWLIFSFALFVVLTDCGKRAEAEVYLKETFEDGDAWESRWIQSKHKDDYGKFKLSAGKFYGDAEADKGIQTSEDARFYELSRKMDKKLDTTDKALVLSFSVKHEQKIDCGGGYIKLLPANADLEDFHGETPYYVMFGPDICGTSTRLVHVIFHYKGRNLMLKKEIPCKTDELTHVYTLIVKPNNEYSVLIDNEKVQSGNLEDDWDFLLPKKIKDPEAKKPEDWDEREYLDDETDTKPDDWDKPENIPDPDAKKPDDWDEEMDGEWEPPMIPNPEYKGEWRPKQIKNPAFKGIWVAPEIPNPDYVADPNLHVFKDIGAVGFDLWQVKSGTIFDNILITDDPDYATEFVENTYGKSKSAEQKMHDELEEEERKKMEEIAKKKEEEEEAEETEEVKHADDEL</sequence>
<dbReference type="GO" id="GO:0051082">
    <property type="term" value="F:unfolded protein binding"/>
    <property type="evidence" value="ECO:0007669"/>
    <property type="project" value="InterPro"/>
</dbReference>
<dbReference type="InterPro" id="IPR001580">
    <property type="entry name" value="Calret/calnex"/>
</dbReference>
<evidence type="ECO:0000256" key="5">
    <source>
        <dbReference type="ARBA" id="ARBA00022729"/>
    </source>
</evidence>
<evidence type="ECO:0000256" key="7">
    <source>
        <dbReference type="ARBA" id="ARBA00022737"/>
    </source>
</evidence>
<evidence type="ECO:0000256" key="11">
    <source>
        <dbReference type="ARBA" id="ARBA00023157"/>
    </source>
</evidence>
<dbReference type="Gene3D" id="2.60.120.200">
    <property type="match status" value="1"/>
</dbReference>
<dbReference type="EMBL" id="JYDO01000022">
    <property type="protein sequence ID" value="KRZ77089.1"/>
    <property type="molecule type" value="Genomic_DNA"/>
</dbReference>
<accession>A0A0V1MZ91</accession>
<dbReference type="PANTHER" id="PTHR11073:SF2">
    <property type="entry name" value="CALRETICULIN"/>
    <property type="match status" value="1"/>
</dbReference>
<dbReference type="FunFam" id="2.10.250.10:FF:000002">
    <property type="entry name" value="Calreticulin"/>
    <property type="match status" value="1"/>
</dbReference>
<dbReference type="Gene3D" id="2.10.250.10">
    <property type="entry name" value="Calreticulin/calnexin, P domain"/>
    <property type="match status" value="1"/>
</dbReference>
<feature type="compositionally biased region" description="Basic and acidic residues" evidence="15">
    <location>
        <begin position="440"/>
        <end position="461"/>
    </location>
</feature>
<keyword evidence="8 14" id="KW-0256">Endoplasmic reticulum</keyword>
<dbReference type="GO" id="GO:0005509">
    <property type="term" value="F:calcium ion binding"/>
    <property type="evidence" value="ECO:0007669"/>
    <property type="project" value="InterPro"/>
</dbReference>
<keyword evidence="9" id="KW-0862">Zinc</keyword>
<dbReference type="SUPFAM" id="SSF49899">
    <property type="entry name" value="Concanavalin A-like lectins/glucanases"/>
    <property type="match status" value="1"/>
</dbReference>
<dbReference type="PROSITE" id="PS00804">
    <property type="entry name" value="CALRETICULIN_2"/>
    <property type="match status" value="1"/>
</dbReference>
<feature type="region of interest" description="Disordered" evidence="15">
    <location>
        <begin position="423"/>
        <end position="482"/>
    </location>
</feature>
<evidence type="ECO:0000256" key="8">
    <source>
        <dbReference type="ARBA" id="ARBA00022824"/>
    </source>
</evidence>
<name>A0A0V1MZ91_9BILA</name>
<gene>
    <name evidence="16" type="primary">CALR</name>
    <name evidence="16" type="ORF">T10_1580</name>
</gene>
<dbReference type="GO" id="GO:0006457">
    <property type="term" value="P:protein folding"/>
    <property type="evidence" value="ECO:0007669"/>
    <property type="project" value="InterPro"/>
</dbReference>
<keyword evidence="11 13" id="KW-1015">Disulfide bond</keyword>
<keyword evidence="4" id="KW-0479">Metal-binding</keyword>
<keyword evidence="17" id="KW-1185">Reference proteome</keyword>
<dbReference type="PROSITE" id="PS00803">
    <property type="entry name" value="CALRETICULIN_1"/>
    <property type="match status" value="1"/>
</dbReference>
<dbReference type="InterPro" id="IPR009033">
    <property type="entry name" value="Calreticulin/calnexin_P_dom_sf"/>
</dbReference>
<feature type="compositionally biased region" description="Acidic residues" evidence="15">
    <location>
        <begin position="462"/>
        <end position="471"/>
    </location>
</feature>
<dbReference type="GO" id="GO:0036503">
    <property type="term" value="P:ERAD pathway"/>
    <property type="evidence" value="ECO:0007669"/>
    <property type="project" value="TreeGrafter"/>
</dbReference>
<evidence type="ECO:0000256" key="6">
    <source>
        <dbReference type="ARBA" id="ARBA00022734"/>
    </source>
</evidence>
<dbReference type="InterPro" id="IPR018124">
    <property type="entry name" value="Calret/calnex_CS"/>
</dbReference>
<feature type="compositionally biased region" description="Acidic residues" evidence="15">
    <location>
        <begin position="428"/>
        <end position="439"/>
    </location>
</feature>
<keyword evidence="6" id="KW-0430">Lectin</keyword>
<reference evidence="16 17" key="1">
    <citation type="submission" date="2015-01" db="EMBL/GenBank/DDBJ databases">
        <title>Evolution of Trichinella species and genotypes.</title>
        <authorList>
            <person name="Korhonen P.K."/>
            <person name="Edoardo P."/>
            <person name="Giuseppe L.R."/>
            <person name="Gasser R.B."/>
        </authorList>
    </citation>
    <scope>NUCLEOTIDE SEQUENCE [LARGE SCALE GENOMIC DNA]</scope>
    <source>
        <strain evidence="16">ISS1980</strain>
    </source>
</reference>
<dbReference type="GO" id="GO:0005788">
    <property type="term" value="C:endoplasmic reticulum lumen"/>
    <property type="evidence" value="ECO:0007669"/>
    <property type="project" value="UniProtKB-SubCell"/>
</dbReference>
<dbReference type="OrthoDB" id="1938156at2759"/>
<evidence type="ECO:0000256" key="10">
    <source>
        <dbReference type="ARBA" id="ARBA00022837"/>
    </source>
</evidence>
<keyword evidence="12 14" id="KW-0143">Chaperone</keyword>
<keyword evidence="7" id="KW-0677">Repeat</keyword>
<evidence type="ECO:0000313" key="16">
    <source>
        <dbReference type="EMBL" id="KRZ77089.1"/>
    </source>
</evidence>
<comment type="subcellular location">
    <subcellularLocation>
        <location evidence="1">Endoplasmic reticulum lumen</location>
    </subcellularLocation>
</comment>
<evidence type="ECO:0000313" key="17">
    <source>
        <dbReference type="Proteomes" id="UP000054843"/>
    </source>
</evidence>
<comment type="caution">
    <text evidence="16">The sequence shown here is derived from an EMBL/GenBank/DDBJ whole genome shotgun (WGS) entry which is preliminary data.</text>
</comment>
<evidence type="ECO:0000256" key="3">
    <source>
        <dbReference type="ARBA" id="ARBA00015837"/>
    </source>
</evidence>
<protein>
    <recommendedName>
        <fullName evidence="3">Calreticulin</fullName>
    </recommendedName>
</protein>
<comment type="similarity">
    <text evidence="2 14">Belongs to the calreticulin family.</text>
</comment>
<evidence type="ECO:0000256" key="4">
    <source>
        <dbReference type="ARBA" id="ARBA00022723"/>
    </source>
</evidence>
<dbReference type="InterPro" id="IPR013320">
    <property type="entry name" value="ConA-like_dom_sf"/>
</dbReference>
<dbReference type="PANTHER" id="PTHR11073">
    <property type="entry name" value="CALRETICULIN AND CALNEXIN"/>
    <property type="match status" value="1"/>
</dbReference>
<evidence type="ECO:0000256" key="1">
    <source>
        <dbReference type="ARBA" id="ARBA00004319"/>
    </source>
</evidence>
<dbReference type="AlphaFoldDB" id="A0A0V1MZ91"/>
<feature type="compositionally biased region" description="Basic and acidic residues" evidence="15">
    <location>
        <begin position="561"/>
        <end position="587"/>
    </location>
</feature>
<dbReference type="Pfam" id="PF00262">
    <property type="entry name" value="Calreticulin"/>
    <property type="match status" value="2"/>
</dbReference>
<evidence type="ECO:0000256" key="9">
    <source>
        <dbReference type="ARBA" id="ARBA00022833"/>
    </source>
</evidence>
<dbReference type="PRINTS" id="PR00626">
    <property type="entry name" value="CALRETICULIN"/>
</dbReference>
<keyword evidence="14" id="KW-1133">Transmembrane helix</keyword>
<dbReference type="SUPFAM" id="SSF63887">
    <property type="entry name" value="P-domain of calnexin/calreticulin"/>
    <property type="match status" value="1"/>
</dbReference>
<evidence type="ECO:0000256" key="12">
    <source>
        <dbReference type="ARBA" id="ARBA00023186"/>
    </source>
</evidence>
<proteinExistence type="inferred from homology"/>
<evidence type="ECO:0000256" key="13">
    <source>
        <dbReference type="PIRSR" id="PIRSR601580-3"/>
    </source>
</evidence>
<keyword evidence="14" id="KW-0812">Transmembrane</keyword>
<dbReference type="Proteomes" id="UP000054843">
    <property type="component" value="Unassembled WGS sequence"/>
</dbReference>
<feature type="transmembrane region" description="Helical" evidence="14">
    <location>
        <begin position="178"/>
        <end position="203"/>
    </location>
</feature>
<evidence type="ECO:0000256" key="2">
    <source>
        <dbReference type="ARBA" id="ARBA00010983"/>
    </source>
</evidence>
<dbReference type="GO" id="GO:0030246">
    <property type="term" value="F:carbohydrate binding"/>
    <property type="evidence" value="ECO:0007669"/>
    <property type="project" value="UniProtKB-KW"/>
</dbReference>
<dbReference type="GO" id="GO:0005789">
    <property type="term" value="C:endoplasmic reticulum membrane"/>
    <property type="evidence" value="ECO:0007669"/>
    <property type="project" value="TreeGrafter"/>
</dbReference>
<dbReference type="PROSITE" id="PS00805">
    <property type="entry name" value="CALRETICULIN_REPEAT"/>
    <property type="match status" value="1"/>
</dbReference>
<keyword evidence="14" id="KW-0472">Membrane</keyword>